<organism evidence="4 5">
    <name type="scientific">Stanieria cyanosphaera (strain ATCC 29371 / PCC 7437)</name>
    <dbReference type="NCBI Taxonomy" id="111780"/>
    <lineage>
        <taxon>Bacteria</taxon>
        <taxon>Bacillati</taxon>
        <taxon>Cyanobacteriota</taxon>
        <taxon>Cyanophyceae</taxon>
        <taxon>Pleurocapsales</taxon>
        <taxon>Dermocarpellaceae</taxon>
        <taxon>Stanieria</taxon>
    </lineage>
</organism>
<dbReference type="OrthoDB" id="446586at2"/>
<keyword evidence="2" id="KW-0732">Signal</keyword>
<comment type="similarity">
    <text evidence="1">Belongs to the leucine-binding protein family.</text>
</comment>
<dbReference type="InterPro" id="IPR051010">
    <property type="entry name" value="BCAA_transport"/>
</dbReference>
<name>K9Y252_STAC7</name>
<proteinExistence type="inferred from homology"/>
<dbReference type="HOGENOM" id="CLU_038795_0_0_3"/>
<dbReference type="SUPFAM" id="SSF53822">
    <property type="entry name" value="Periplasmic binding protein-like I"/>
    <property type="match status" value="1"/>
</dbReference>
<dbReference type="Gene3D" id="3.40.50.2300">
    <property type="match status" value="2"/>
</dbReference>
<evidence type="ECO:0000313" key="4">
    <source>
        <dbReference type="EMBL" id="AFZ38057.1"/>
    </source>
</evidence>
<keyword evidence="5" id="KW-1185">Reference proteome</keyword>
<gene>
    <name evidence="4" type="ordered locus">Sta7437_4599</name>
</gene>
<keyword evidence="4" id="KW-0675">Receptor</keyword>
<evidence type="ECO:0000256" key="2">
    <source>
        <dbReference type="ARBA" id="ARBA00022729"/>
    </source>
</evidence>
<geneLocation type="plasmid" evidence="4 5">
    <name>pSTA7437.01</name>
</geneLocation>
<keyword evidence="4" id="KW-0614">Plasmid</keyword>
<dbReference type="Proteomes" id="UP000010473">
    <property type="component" value="Plasmid pSTA7437.01"/>
</dbReference>
<dbReference type="AlphaFoldDB" id="K9Y252"/>
<dbReference type="CDD" id="cd06268">
    <property type="entry name" value="PBP1_ABC_transporter_LIVBP-like"/>
    <property type="match status" value="1"/>
</dbReference>
<accession>K9Y252</accession>
<sequence>MNRRIFILVLIGLILTFSSLLSRILDLFNDRSVIKAKLICQFDKNSELEKSISYGEKNLNIDLSESDKNVTFTEHKETGNQLFLSGEYNKAFNEFKKALIVKRNAPETSIYYYNSLINNDIIKNQNSFTVAVIVPGKYKQIDSKSMLQGFAQAQQELYEAGGINGKYLKIAIFIDNDKREKAQQIACYIAEDSNILAVTGHWTSDVSLAAVPIYNANKILYISPISTTIKLSGYGDYIYRTNITNKSGSANLANYMKTKLQKTKVAIFYVKGVSYSEEIRSEFKKALGVNIFNKTYKIAEFDYQHLFEDVESKADEVAQEFIAKAKNKGAEVILLATDNARAEVARQIIQANAANNNEKLEIIGDLANLYQSSTLDLKKDAEGLVLAVSWHNNIDRCEKSDCDSNGANQNCSDFPNKAVCLWGGDVNFKAAMCYDAMKVIIEAIKKIEAENKEIDRQQIAKELKNNFLKNNFSAKGALGEITFSSNGDRKLKPYLVKVEYKGNEAQHESGYDFVPIESSSSVN</sequence>
<dbReference type="InterPro" id="IPR028082">
    <property type="entry name" value="Peripla_BP_I"/>
</dbReference>
<reference evidence="5" key="1">
    <citation type="journal article" date="2013" name="Proc. Natl. Acad. Sci. U.S.A.">
        <title>Improving the coverage of the cyanobacterial phylum using diversity-driven genome sequencing.</title>
        <authorList>
            <person name="Shih P.M."/>
            <person name="Wu D."/>
            <person name="Latifi A."/>
            <person name="Axen S.D."/>
            <person name="Fewer D.P."/>
            <person name="Talla E."/>
            <person name="Calteau A."/>
            <person name="Cai F."/>
            <person name="Tandeau de Marsac N."/>
            <person name="Rippka R."/>
            <person name="Herdman M."/>
            <person name="Sivonen K."/>
            <person name="Coursin T."/>
            <person name="Laurent T."/>
            <person name="Goodwin L."/>
            <person name="Nolan M."/>
            <person name="Davenport K.W."/>
            <person name="Han C.S."/>
            <person name="Rubin E.M."/>
            <person name="Eisen J.A."/>
            <person name="Woyke T."/>
            <person name="Gugger M."/>
            <person name="Kerfeld C.A."/>
        </authorList>
    </citation>
    <scope>NUCLEOTIDE SEQUENCE [LARGE SCALE GENOMIC DNA]</scope>
    <source>
        <strain evidence="5">ATCC 29371 / PCC 7437</strain>
        <plasmid evidence="5">Plasmid pSTA7437.01</plasmid>
    </source>
</reference>
<feature type="domain" description="Leucine-binding protein" evidence="3">
    <location>
        <begin position="136"/>
        <end position="489"/>
    </location>
</feature>
<dbReference type="PANTHER" id="PTHR30483">
    <property type="entry name" value="LEUCINE-SPECIFIC-BINDING PROTEIN"/>
    <property type="match status" value="1"/>
</dbReference>
<dbReference type="KEGG" id="scs:Sta7437_4599"/>
<dbReference type="Pfam" id="PF13458">
    <property type="entry name" value="Peripla_BP_6"/>
    <property type="match status" value="1"/>
</dbReference>
<evidence type="ECO:0000256" key="1">
    <source>
        <dbReference type="ARBA" id="ARBA00010062"/>
    </source>
</evidence>
<dbReference type="InterPro" id="IPR028081">
    <property type="entry name" value="Leu-bd"/>
</dbReference>
<protein>
    <submittedName>
        <fullName evidence="4">Extracellular ligand-binding receptor</fullName>
    </submittedName>
</protein>
<dbReference type="EMBL" id="CP003654">
    <property type="protein sequence ID" value="AFZ38057.1"/>
    <property type="molecule type" value="Genomic_DNA"/>
</dbReference>
<evidence type="ECO:0000313" key="5">
    <source>
        <dbReference type="Proteomes" id="UP000010473"/>
    </source>
</evidence>
<evidence type="ECO:0000259" key="3">
    <source>
        <dbReference type="Pfam" id="PF13458"/>
    </source>
</evidence>
<dbReference type="PANTHER" id="PTHR30483:SF6">
    <property type="entry name" value="PERIPLASMIC BINDING PROTEIN OF ABC TRANSPORTER FOR NATURAL AMINO ACIDS"/>
    <property type="match status" value="1"/>
</dbReference>